<reference evidence="2" key="2">
    <citation type="submission" date="2014-07" db="EMBL/GenBank/DDBJ databases">
        <authorList>
            <person name="Hull J."/>
        </authorList>
    </citation>
    <scope>NUCLEOTIDE SEQUENCE</scope>
</reference>
<feature type="compositionally biased region" description="Basic and acidic residues" evidence="1">
    <location>
        <begin position="1"/>
        <end position="12"/>
    </location>
</feature>
<evidence type="ECO:0000313" key="3">
    <source>
        <dbReference type="EMBL" id="JAQ00880.1"/>
    </source>
</evidence>
<dbReference type="EMBL" id="GDHC01013338">
    <property type="protein sequence ID" value="JAQ05291.1"/>
    <property type="molecule type" value="Transcribed_RNA"/>
</dbReference>
<dbReference type="AlphaFoldDB" id="A0A0A9YAF0"/>
<proteinExistence type="predicted"/>
<reference evidence="2" key="1">
    <citation type="journal article" date="2014" name="PLoS ONE">
        <title>Transcriptome-Based Identification of ABC Transporters in the Western Tarnished Plant Bug Lygus hesperus.</title>
        <authorList>
            <person name="Hull J.J."/>
            <person name="Chaney K."/>
            <person name="Geib S.M."/>
            <person name="Fabrick J.A."/>
            <person name="Brent C.S."/>
            <person name="Walsh D."/>
            <person name="Lavine L.C."/>
        </authorList>
    </citation>
    <scope>NUCLEOTIDE SEQUENCE</scope>
</reference>
<accession>A0A0A9YAF0</accession>
<dbReference type="EMBL" id="GDHC01017749">
    <property type="protein sequence ID" value="JAQ00880.1"/>
    <property type="molecule type" value="Transcribed_RNA"/>
</dbReference>
<gene>
    <name evidence="2" type="ORF">CM83_16270</name>
    <name evidence="4" type="ORF">g.10267</name>
    <name evidence="3" type="ORF">g.10271</name>
</gene>
<dbReference type="EMBL" id="GBHO01017084">
    <property type="protein sequence ID" value="JAG26520.1"/>
    <property type="molecule type" value="Transcribed_RNA"/>
</dbReference>
<organism evidence="2">
    <name type="scientific">Lygus hesperus</name>
    <name type="common">Western plant bug</name>
    <dbReference type="NCBI Taxonomy" id="30085"/>
    <lineage>
        <taxon>Eukaryota</taxon>
        <taxon>Metazoa</taxon>
        <taxon>Ecdysozoa</taxon>
        <taxon>Arthropoda</taxon>
        <taxon>Hexapoda</taxon>
        <taxon>Insecta</taxon>
        <taxon>Pterygota</taxon>
        <taxon>Neoptera</taxon>
        <taxon>Paraneoptera</taxon>
        <taxon>Hemiptera</taxon>
        <taxon>Heteroptera</taxon>
        <taxon>Panheteroptera</taxon>
        <taxon>Cimicomorpha</taxon>
        <taxon>Miridae</taxon>
        <taxon>Mirini</taxon>
        <taxon>Lygus</taxon>
    </lineage>
</organism>
<name>A0A0A9YAF0_LYGHE</name>
<evidence type="ECO:0000256" key="1">
    <source>
        <dbReference type="SAM" id="MobiDB-lite"/>
    </source>
</evidence>
<protein>
    <submittedName>
        <fullName evidence="2">Uncharacterized protein</fullName>
    </submittedName>
</protein>
<reference evidence="3" key="3">
    <citation type="journal article" date="2016" name="Gigascience">
        <title>De novo construction of an expanded transcriptome assembly for the western tarnished plant bug, Lygus hesperus.</title>
        <authorList>
            <person name="Tassone E.E."/>
            <person name="Geib S.M."/>
            <person name="Hall B."/>
            <person name="Fabrick J.A."/>
            <person name="Brent C.S."/>
            <person name="Hull J.J."/>
        </authorList>
    </citation>
    <scope>NUCLEOTIDE SEQUENCE</scope>
</reference>
<feature type="region of interest" description="Disordered" evidence="1">
    <location>
        <begin position="1"/>
        <end position="24"/>
    </location>
</feature>
<evidence type="ECO:0000313" key="2">
    <source>
        <dbReference type="EMBL" id="JAG26520.1"/>
    </source>
</evidence>
<sequence>MTELERLQREVPPEDFVSEGQKHHMEHSTVHFTTPHTVRIPVPNSVLYNTFMTYCRPSNGGPSALSKCHENASNYNIYASADRLQLFFCSKYNALTSQTVLRKEEEVPLERHVILHLKAPPQMIACPIELLQLQRSSTGRLLRSPTDLGTTRCEGGVKPTTHPTPNAQSEMFPGLLRFVVQSVTSTYVRNCLYGPPSSDIHFRIREVDFLLRTVLFGVNLPTPLPYKCSRLLSPFVNCSSGGGVNFRVGDQEEFTTRCEIAARYAVNLYGTASPVASIQSPLQLPCVKSNQLLGDPYLQVYYGNPDTWFSDCEEELEGMLQDAILTSVVQ</sequence>
<evidence type="ECO:0000313" key="4">
    <source>
        <dbReference type="EMBL" id="JAQ05291.1"/>
    </source>
</evidence>